<dbReference type="SMART" id="SM01400">
    <property type="entry name" value="Pribosyltran_N"/>
    <property type="match status" value="1"/>
</dbReference>
<evidence type="ECO:0000256" key="2">
    <source>
        <dbReference type="ARBA" id="ARBA00006478"/>
    </source>
</evidence>
<proteinExistence type="inferred from homology"/>
<gene>
    <name evidence="11" type="ORF">ENUP19_0082G0017</name>
</gene>
<evidence type="ECO:0000256" key="1">
    <source>
        <dbReference type="ARBA" id="ARBA00004996"/>
    </source>
</evidence>
<comment type="pathway">
    <text evidence="1">Metabolic intermediate biosynthesis; 5-phospho-alpha-D-ribose 1-diphosphate biosynthesis; 5-phospho-alpha-D-ribose 1-diphosphate from D-ribose 5-phosphate (route I): step 1/1.</text>
</comment>
<accession>A0ABQ0DFN7</accession>
<evidence type="ECO:0000313" key="11">
    <source>
        <dbReference type="EMBL" id="GAB1221492.1"/>
    </source>
</evidence>
<evidence type="ECO:0000256" key="6">
    <source>
        <dbReference type="ARBA" id="ARBA00022741"/>
    </source>
</evidence>
<sequence length="337" mass="37943">MSNYLNLPLIVHTKRSKYFADLLAEKLRYPVLPVIRKQFSDGELYYKFTIQNKTSLIGKDVLIVCSMVDDQELLELIRLGLELSELGTRRRVFVIPYLLYQTMNRASLPGEVVTCKSTVRMLSSISTCGLGNLYLLLDLHTSGIIHYFEKTQAMELYAQKPLYNAIAKEVDFQNEDVVFGTTDLGRPKWVETYSNLFGVGIVLCRAPRELNENSPEIMKEPIGECKGKHVVLYDDIIRSGKTAIAAAENYLRHGATKVTCVISHFAVTKESIIQRLEQSPIDKIIITNSHINSQLPAVKLCKKIRIVDVSCVFVEQIVSIYGSVGPKTSSPFVFALD</sequence>
<dbReference type="InterPro" id="IPR005946">
    <property type="entry name" value="Rib-P_diPkinase"/>
</dbReference>
<reference evidence="11 12" key="1">
    <citation type="journal article" date="2019" name="PLoS Negl. Trop. Dis.">
        <title>Whole genome sequencing of Entamoeba nuttalli reveals mammalian host-related molecular signatures and a novel octapeptide-repeat surface protein.</title>
        <authorList>
            <person name="Tanaka M."/>
            <person name="Makiuchi T."/>
            <person name="Komiyama T."/>
            <person name="Shiina T."/>
            <person name="Osaki K."/>
            <person name="Tachibana H."/>
        </authorList>
    </citation>
    <scope>NUCLEOTIDE SEQUENCE [LARGE SCALE GENOMIC DNA]</scope>
    <source>
        <strain evidence="11 12">P19-061405</strain>
    </source>
</reference>
<evidence type="ECO:0000259" key="10">
    <source>
        <dbReference type="Pfam" id="PF13793"/>
    </source>
</evidence>
<dbReference type="EMBL" id="BAAFRS010000082">
    <property type="protein sequence ID" value="GAB1221492.1"/>
    <property type="molecule type" value="Genomic_DNA"/>
</dbReference>
<dbReference type="InterPro" id="IPR000836">
    <property type="entry name" value="PRTase_dom"/>
</dbReference>
<keyword evidence="8" id="KW-0067">ATP-binding</keyword>
<protein>
    <recommendedName>
        <fullName evidence="3">ribose-phosphate diphosphokinase</fullName>
        <ecNumber evidence="3">2.7.6.1</ecNumber>
    </recommendedName>
</protein>
<dbReference type="PANTHER" id="PTHR10210">
    <property type="entry name" value="RIBOSE-PHOSPHATE DIPHOSPHOKINASE FAMILY MEMBER"/>
    <property type="match status" value="1"/>
</dbReference>
<evidence type="ECO:0000256" key="4">
    <source>
        <dbReference type="ARBA" id="ARBA00022679"/>
    </source>
</evidence>
<dbReference type="SUPFAM" id="SSF53271">
    <property type="entry name" value="PRTase-like"/>
    <property type="match status" value="2"/>
</dbReference>
<dbReference type="Gene3D" id="3.40.50.2020">
    <property type="match status" value="2"/>
</dbReference>
<feature type="domain" description="Ribose-phosphate pyrophosphokinase N-terminal" evidence="10">
    <location>
        <begin position="10"/>
        <end position="124"/>
    </location>
</feature>
<dbReference type="Pfam" id="PF14572">
    <property type="entry name" value="Pribosyl_synth"/>
    <property type="match status" value="1"/>
</dbReference>
<comment type="catalytic activity">
    <reaction evidence="9">
        <text>D-ribose 5-phosphate + ATP = 5-phospho-alpha-D-ribose 1-diphosphate + AMP + H(+)</text>
        <dbReference type="Rhea" id="RHEA:15609"/>
        <dbReference type="ChEBI" id="CHEBI:15378"/>
        <dbReference type="ChEBI" id="CHEBI:30616"/>
        <dbReference type="ChEBI" id="CHEBI:58017"/>
        <dbReference type="ChEBI" id="CHEBI:78346"/>
        <dbReference type="ChEBI" id="CHEBI:456215"/>
        <dbReference type="EC" id="2.7.6.1"/>
    </reaction>
</comment>
<comment type="caution">
    <text evidence="11">The sequence shown here is derived from an EMBL/GenBank/DDBJ whole genome shotgun (WGS) entry which is preliminary data.</text>
</comment>
<evidence type="ECO:0000256" key="8">
    <source>
        <dbReference type="ARBA" id="ARBA00022840"/>
    </source>
</evidence>
<dbReference type="Proteomes" id="UP001628156">
    <property type="component" value="Unassembled WGS sequence"/>
</dbReference>
<dbReference type="InterPro" id="IPR029057">
    <property type="entry name" value="PRTase-like"/>
</dbReference>
<dbReference type="EC" id="2.7.6.1" evidence="3"/>
<organism evidence="11 12">
    <name type="scientific">Entamoeba nuttalli</name>
    <dbReference type="NCBI Taxonomy" id="412467"/>
    <lineage>
        <taxon>Eukaryota</taxon>
        <taxon>Amoebozoa</taxon>
        <taxon>Evosea</taxon>
        <taxon>Archamoebae</taxon>
        <taxon>Mastigamoebida</taxon>
        <taxon>Entamoebidae</taxon>
        <taxon>Entamoeba</taxon>
    </lineage>
</organism>
<name>A0ABQ0DFN7_9EUKA</name>
<keyword evidence="12" id="KW-1185">Reference proteome</keyword>
<keyword evidence="5" id="KW-0545">Nucleotide biosynthesis</keyword>
<dbReference type="PANTHER" id="PTHR10210:SF32">
    <property type="entry name" value="RIBOSE-PHOSPHATE PYROPHOSPHOKINASE 2"/>
    <property type="match status" value="1"/>
</dbReference>
<evidence type="ECO:0000256" key="7">
    <source>
        <dbReference type="ARBA" id="ARBA00022777"/>
    </source>
</evidence>
<comment type="similarity">
    <text evidence="2">Belongs to the ribose-phosphate pyrophosphokinase family.</text>
</comment>
<dbReference type="Pfam" id="PF13793">
    <property type="entry name" value="Pribosyltran_N"/>
    <property type="match status" value="1"/>
</dbReference>
<keyword evidence="7" id="KW-0418">Kinase</keyword>
<dbReference type="NCBIfam" id="TIGR01251">
    <property type="entry name" value="ribP_PPkin"/>
    <property type="match status" value="1"/>
</dbReference>
<evidence type="ECO:0000256" key="3">
    <source>
        <dbReference type="ARBA" id="ARBA00013247"/>
    </source>
</evidence>
<evidence type="ECO:0000313" key="12">
    <source>
        <dbReference type="Proteomes" id="UP001628156"/>
    </source>
</evidence>
<keyword evidence="4" id="KW-0808">Transferase</keyword>
<evidence type="ECO:0000256" key="9">
    <source>
        <dbReference type="ARBA" id="ARBA00049535"/>
    </source>
</evidence>
<keyword evidence="6" id="KW-0547">Nucleotide-binding</keyword>
<dbReference type="CDD" id="cd06223">
    <property type="entry name" value="PRTases_typeI"/>
    <property type="match status" value="1"/>
</dbReference>
<dbReference type="InterPro" id="IPR029099">
    <property type="entry name" value="Pribosyltran_N"/>
</dbReference>
<evidence type="ECO:0000256" key="5">
    <source>
        <dbReference type="ARBA" id="ARBA00022727"/>
    </source>
</evidence>